<dbReference type="CDD" id="cd00729">
    <property type="entry name" value="rubredoxin_SM"/>
    <property type="match status" value="1"/>
</dbReference>
<dbReference type="GO" id="GO:0016491">
    <property type="term" value="F:oxidoreductase activity"/>
    <property type="evidence" value="ECO:0007669"/>
    <property type="project" value="InterPro"/>
</dbReference>
<dbReference type="Pfam" id="PF02915">
    <property type="entry name" value="Rubrerythrin"/>
    <property type="match status" value="1"/>
</dbReference>
<dbReference type="InterPro" id="IPR038094">
    <property type="entry name" value="Desulfoferrodoxin_N_sf"/>
</dbReference>
<dbReference type="CDD" id="cd01041">
    <property type="entry name" value="Rubrerythrin"/>
    <property type="match status" value="1"/>
</dbReference>
<evidence type="ECO:0000313" key="7">
    <source>
        <dbReference type="EMBL" id="SFV69463.1"/>
    </source>
</evidence>
<dbReference type="InterPro" id="IPR048574">
    <property type="entry name" value="RUBY_RBDX"/>
</dbReference>
<dbReference type="InterPro" id="IPR012347">
    <property type="entry name" value="Ferritin-like"/>
</dbReference>
<dbReference type="SUPFAM" id="SSF47240">
    <property type="entry name" value="Ferritin-like"/>
    <property type="match status" value="1"/>
</dbReference>
<dbReference type="InterPro" id="IPR052364">
    <property type="entry name" value="Rubrerythrin"/>
</dbReference>
<dbReference type="NCBIfam" id="TIGR00319">
    <property type="entry name" value="desulf_FeS4"/>
    <property type="match status" value="1"/>
</dbReference>
<dbReference type="Pfam" id="PF06397">
    <property type="entry name" value="Desulfoferrod_N"/>
    <property type="match status" value="1"/>
</dbReference>
<keyword evidence="2" id="KW-0813">Transport</keyword>
<comment type="cofactor">
    <cofactor evidence="1">
        <name>Fe(3+)</name>
        <dbReference type="ChEBI" id="CHEBI:29034"/>
    </cofactor>
</comment>
<gene>
    <name evidence="7" type="ORF">MNB_SM-6-1377</name>
</gene>
<keyword evidence="5" id="KW-0408">Iron</keyword>
<accession>A0A1W1CUR2</accession>
<dbReference type="InterPro" id="IPR009078">
    <property type="entry name" value="Ferritin-like_SF"/>
</dbReference>
<dbReference type="InterPro" id="IPR004462">
    <property type="entry name" value="Desulfoferrodoxin_N"/>
</dbReference>
<sequence>MRQYETYKCNKCGNIVEVQSVGGGELYCCGQAMEMITENLTLVNLMKAVAGESMARNRYEFYAKAAQKEGYRDIAAHFQRAADNEKTHAKLQLALHNRMKYERENNFGNTQENLQDAINGESYENTTMYPDFAAIAKEEGHREAATLFKNIGKIEVEHEKMYRMLLERLTSHKEFLSDNEQEVWICEVCGHIHYGKKAPDVCPVCKHPQAYQSRLKEEK</sequence>
<dbReference type="Gene3D" id="2.20.28.10">
    <property type="match status" value="1"/>
</dbReference>
<dbReference type="CDD" id="cd00974">
    <property type="entry name" value="DSRD"/>
    <property type="match status" value="1"/>
</dbReference>
<reference evidence="7" key="1">
    <citation type="submission" date="2016-10" db="EMBL/GenBank/DDBJ databases">
        <authorList>
            <person name="de Groot N.N."/>
        </authorList>
    </citation>
    <scope>NUCLEOTIDE SEQUENCE</scope>
</reference>
<proteinExistence type="predicted"/>
<dbReference type="PANTHER" id="PTHR43865">
    <property type="entry name" value="RUBRERYTHRIN-RELATED"/>
    <property type="match status" value="1"/>
</dbReference>
<dbReference type="EMBL" id="FPHK01000133">
    <property type="protein sequence ID" value="SFV69463.1"/>
    <property type="molecule type" value="Genomic_DNA"/>
</dbReference>
<dbReference type="Gene3D" id="2.20.28.100">
    <property type="entry name" value="Desulphoferrodoxin, N-terminal domain"/>
    <property type="match status" value="1"/>
</dbReference>
<dbReference type="InterPro" id="IPR003251">
    <property type="entry name" value="Rr_diiron-bd_dom"/>
</dbReference>
<keyword evidence="3" id="KW-0479">Metal-binding</keyword>
<dbReference type="InterPro" id="IPR009040">
    <property type="entry name" value="Ferritin-like_diiron"/>
</dbReference>
<dbReference type="Gene3D" id="1.20.1260.10">
    <property type="match status" value="1"/>
</dbReference>
<feature type="domain" description="Ferritin-like diiron" evidence="6">
    <location>
        <begin position="35"/>
        <end position="173"/>
    </location>
</feature>
<evidence type="ECO:0000256" key="4">
    <source>
        <dbReference type="ARBA" id="ARBA00022982"/>
    </source>
</evidence>
<protein>
    <submittedName>
        <fullName evidence="7">Rubrerythrin</fullName>
    </submittedName>
</protein>
<dbReference type="GO" id="GO:0005506">
    <property type="term" value="F:iron ion binding"/>
    <property type="evidence" value="ECO:0007669"/>
    <property type="project" value="InterPro"/>
</dbReference>
<dbReference type="PANTHER" id="PTHR43865:SF1">
    <property type="entry name" value="RUBRERYTHRIN-RELATED"/>
    <property type="match status" value="1"/>
</dbReference>
<name>A0A1W1CUR2_9ZZZZ</name>
<dbReference type="SUPFAM" id="SSF57802">
    <property type="entry name" value="Rubredoxin-like"/>
    <property type="match status" value="2"/>
</dbReference>
<keyword evidence="4" id="KW-0249">Electron transport</keyword>
<evidence type="ECO:0000256" key="5">
    <source>
        <dbReference type="ARBA" id="ARBA00023004"/>
    </source>
</evidence>
<evidence type="ECO:0000256" key="1">
    <source>
        <dbReference type="ARBA" id="ARBA00001965"/>
    </source>
</evidence>
<dbReference type="PROSITE" id="PS50905">
    <property type="entry name" value="FERRITIN_LIKE"/>
    <property type="match status" value="1"/>
</dbReference>
<evidence type="ECO:0000256" key="3">
    <source>
        <dbReference type="ARBA" id="ARBA00022723"/>
    </source>
</evidence>
<dbReference type="Pfam" id="PF21349">
    <property type="entry name" value="RUBY_RBDX"/>
    <property type="match status" value="1"/>
</dbReference>
<organism evidence="7">
    <name type="scientific">hydrothermal vent metagenome</name>
    <dbReference type="NCBI Taxonomy" id="652676"/>
    <lineage>
        <taxon>unclassified sequences</taxon>
        <taxon>metagenomes</taxon>
        <taxon>ecological metagenomes</taxon>
    </lineage>
</organism>
<evidence type="ECO:0000259" key="6">
    <source>
        <dbReference type="PROSITE" id="PS50905"/>
    </source>
</evidence>
<dbReference type="AlphaFoldDB" id="A0A1W1CUR2"/>
<evidence type="ECO:0000256" key="2">
    <source>
        <dbReference type="ARBA" id="ARBA00022448"/>
    </source>
</evidence>